<name>A0AA38BLY7_TAXCH</name>
<feature type="non-terminal residue" evidence="2">
    <location>
        <position position="50"/>
    </location>
</feature>
<feature type="non-terminal residue" evidence="2">
    <location>
        <position position="1"/>
    </location>
</feature>
<protein>
    <submittedName>
        <fullName evidence="2">Uncharacterized protein</fullName>
    </submittedName>
</protein>
<accession>A0AA38BLY7</accession>
<dbReference type="EMBL" id="JAHRHJ020003813">
    <property type="protein sequence ID" value="KAH9287490.1"/>
    <property type="molecule type" value="Genomic_DNA"/>
</dbReference>
<comment type="caution">
    <text evidence="2">The sequence shown here is derived from an EMBL/GenBank/DDBJ whole genome shotgun (WGS) entry which is preliminary data.</text>
</comment>
<feature type="region of interest" description="Disordered" evidence="1">
    <location>
        <begin position="30"/>
        <end position="50"/>
    </location>
</feature>
<dbReference type="Proteomes" id="UP000824469">
    <property type="component" value="Unassembled WGS sequence"/>
</dbReference>
<evidence type="ECO:0000256" key="1">
    <source>
        <dbReference type="SAM" id="MobiDB-lite"/>
    </source>
</evidence>
<keyword evidence="3" id="KW-1185">Reference proteome</keyword>
<evidence type="ECO:0000313" key="3">
    <source>
        <dbReference type="Proteomes" id="UP000824469"/>
    </source>
</evidence>
<gene>
    <name evidence="2" type="ORF">KI387_031607</name>
</gene>
<evidence type="ECO:0000313" key="2">
    <source>
        <dbReference type="EMBL" id="KAH9287490.1"/>
    </source>
</evidence>
<feature type="compositionally biased region" description="Basic and acidic residues" evidence="1">
    <location>
        <begin position="35"/>
        <end position="50"/>
    </location>
</feature>
<reference evidence="2 3" key="1">
    <citation type="journal article" date="2021" name="Nat. Plants">
        <title>The Taxus genome provides insights into paclitaxel biosynthesis.</title>
        <authorList>
            <person name="Xiong X."/>
            <person name="Gou J."/>
            <person name="Liao Q."/>
            <person name="Li Y."/>
            <person name="Zhou Q."/>
            <person name="Bi G."/>
            <person name="Li C."/>
            <person name="Du R."/>
            <person name="Wang X."/>
            <person name="Sun T."/>
            <person name="Guo L."/>
            <person name="Liang H."/>
            <person name="Lu P."/>
            <person name="Wu Y."/>
            <person name="Zhang Z."/>
            <person name="Ro D.K."/>
            <person name="Shang Y."/>
            <person name="Huang S."/>
            <person name="Yan J."/>
        </authorList>
    </citation>
    <scope>NUCLEOTIDE SEQUENCE [LARGE SCALE GENOMIC DNA]</scope>
    <source>
        <strain evidence="2">Ta-2019</strain>
    </source>
</reference>
<dbReference type="AlphaFoldDB" id="A0AA38BLY7"/>
<proteinExistence type="predicted"/>
<organism evidence="2 3">
    <name type="scientific">Taxus chinensis</name>
    <name type="common">Chinese yew</name>
    <name type="synonym">Taxus wallichiana var. chinensis</name>
    <dbReference type="NCBI Taxonomy" id="29808"/>
    <lineage>
        <taxon>Eukaryota</taxon>
        <taxon>Viridiplantae</taxon>
        <taxon>Streptophyta</taxon>
        <taxon>Embryophyta</taxon>
        <taxon>Tracheophyta</taxon>
        <taxon>Spermatophyta</taxon>
        <taxon>Pinopsida</taxon>
        <taxon>Pinidae</taxon>
        <taxon>Conifers II</taxon>
        <taxon>Cupressales</taxon>
        <taxon>Taxaceae</taxon>
        <taxon>Taxus</taxon>
    </lineage>
</organism>
<sequence>YCKDFEVEDDVEDDLECVLNDLRHAEKKNKKIKSHVKEYEDNIHDEEEKH</sequence>